<name>A0A1L7WA31_FUSPR</name>
<organism evidence="2 3">
    <name type="scientific">Fusarium proliferatum (strain ET1)</name>
    <name type="common">Orchid endophyte fungus</name>
    <dbReference type="NCBI Taxonomy" id="1227346"/>
    <lineage>
        <taxon>Eukaryota</taxon>
        <taxon>Fungi</taxon>
        <taxon>Dikarya</taxon>
        <taxon>Ascomycota</taxon>
        <taxon>Pezizomycotina</taxon>
        <taxon>Sordariomycetes</taxon>
        <taxon>Hypocreomycetidae</taxon>
        <taxon>Hypocreales</taxon>
        <taxon>Nectriaceae</taxon>
        <taxon>Fusarium</taxon>
        <taxon>Fusarium fujikuroi species complex</taxon>
    </lineage>
</organism>
<dbReference type="AlphaFoldDB" id="A0A1L7WA31"/>
<reference evidence="3" key="1">
    <citation type="journal article" date="2016" name="Genome Biol. Evol.">
        <title>Comparative 'omics' of the Fusarium fujikuroi species complex highlights differences in genetic potential and metabolite synthesis.</title>
        <authorList>
            <person name="Niehaus E.-M."/>
            <person name="Muensterkoetter M."/>
            <person name="Proctor R.H."/>
            <person name="Brown D.W."/>
            <person name="Sharon A."/>
            <person name="Idan Y."/>
            <person name="Oren-Young L."/>
            <person name="Sieber C.M."/>
            <person name="Novak O."/>
            <person name="Pencik A."/>
            <person name="Tarkowska D."/>
            <person name="Hromadova K."/>
            <person name="Freeman S."/>
            <person name="Maymon M."/>
            <person name="Elazar M."/>
            <person name="Youssef S.A."/>
            <person name="El-Shabrawy E.S.M."/>
            <person name="Shalaby A.B.A."/>
            <person name="Houterman P."/>
            <person name="Brock N.L."/>
            <person name="Burkhardt I."/>
            <person name="Tsavkelova E.A."/>
            <person name="Dickschat J.S."/>
            <person name="Galuszka P."/>
            <person name="Gueldener U."/>
            <person name="Tudzynski B."/>
        </authorList>
    </citation>
    <scope>NUCLEOTIDE SEQUENCE [LARGE SCALE GENOMIC DNA]</scope>
    <source>
        <strain evidence="3">ET1</strain>
    </source>
</reference>
<dbReference type="VEuPathDB" id="FungiDB:FPRO_15828"/>
<keyword evidence="1" id="KW-0175">Coiled coil</keyword>
<gene>
    <name evidence="2" type="ORF">FPRO_15828</name>
</gene>
<dbReference type="RefSeq" id="XP_031089969.1">
    <property type="nucleotide sequence ID" value="XM_031224740.1"/>
</dbReference>
<dbReference type="GeneID" id="42060683"/>
<protein>
    <submittedName>
        <fullName evidence="2">Uncharacterized protein</fullName>
    </submittedName>
</protein>
<evidence type="ECO:0000256" key="1">
    <source>
        <dbReference type="SAM" id="Coils"/>
    </source>
</evidence>
<proteinExistence type="predicted"/>
<comment type="caution">
    <text evidence="2">The sequence shown here is derived from an EMBL/GenBank/DDBJ whole genome shotgun (WGS) entry which is preliminary data.</text>
</comment>
<dbReference type="Proteomes" id="UP000183971">
    <property type="component" value="Unassembled WGS sequence"/>
</dbReference>
<keyword evidence="3" id="KW-1185">Reference proteome</keyword>
<evidence type="ECO:0000313" key="2">
    <source>
        <dbReference type="EMBL" id="CZR49468.1"/>
    </source>
</evidence>
<sequence>MDMSASPHALYCRAGQILDAVELARIIVYGFEPGDALIDECFYYPAEWDTNDTVLMEDLRKFKRDGFKRLVESEIRAARDTDFKSKKKMEEELTQVQEKLKGLKSRREAYKLRYKAKGIRAQSTDHLEECTKDKDKCCEIREFHQRLVDWETEETRLANSADLLRTEIAGLGLDIANRAYILRVMREI</sequence>
<dbReference type="EMBL" id="FJOF01000017">
    <property type="protein sequence ID" value="CZR49468.1"/>
    <property type="molecule type" value="Genomic_DNA"/>
</dbReference>
<accession>A0A1L7WA31</accession>
<feature type="coiled-coil region" evidence="1">
    <location>
        <begin position="86"/>
        <end position="113"/>
    </location>
</feature>
<evidence type="ECO:0000313" key="3">
    <source>
        <dbReference type="Proteomes" id="UP000183971"/>
    </source>
</evidence>